<protein>
    <recommendedName>
        <fullName evidence="10">Lipocalin/cytosolic fatty-acid binding domain-containing protein</fullName>
    </recommendedName>
</protein>
<dbReference type="PANTHER" id="PTHR11873:SF2">
    <property type="entry name" value="RETINOL-BINDING PROTEIN 4"/>
    <property type="match status" value="1"/>
</dbReference>
<evidence type="ECO:0000256" key="1">
    <source>
        <dbReference type="ARBA" id="ARBA00004613"/>
    </source>
</evidence>
<sequence length="198" mass="22671">MELKIFGLLVALFCFGRSSADRDCRVGNFKVVENFDKLRYSGTWYAVAKKDPDGLFLYDDIVANFNVGEDGKMTATARGRVFLLGTIEVCADMVGIFQDTEEPGKFIMKYYGLASYLEKGVDNHWVVDTDYDNYAIVYSCREMGDNGECLDDYSFIFSRDRNGLTPEIQRLVRRRQTELCLDRKYRIVPQNGACNVVF</sequence>
<dbReference type="SUPFAM" id="SSF50814">
    <property type="entry name" value="Lipocalins"/>
    <property type="match status" value="1"/>
</dbReference>
<keyword evidence="3" id="KW-0813">Transport</keyword>
<dbReference type="InterPro" id="IPR022271">
    <property type="entry name" value="Lipocalin_ApoD"/>
</dbReference>
<name>A0AAV2ZTT6_PYXAD</name>
<evidence type="ECO:0000259" key="10">
    <source>
        <dbReference type="Pfam" id="PF00061"/>
    </source>
</evidence>
<keyword evidence="6 8" id="KW-1015">Disulfide bond</keyword>
<feature type="disulfide bond" evidence="8">
    <location>
        <begin position="90"/>
        <end position="194"/>
    </location>
</feature>
<keyword evidence="4" id="KW-0964">Secreted</keyword>
<feature type="signal peptide" evidence="7">
    <location>
        <begin position="1"/>
        <end position="20"/>
    </location>
</feature>
<evidence type="ECO:0000256" key="5">
    <source>
        <dbReference type="ARBA" id="ARBA00023072"/>
    </source>
</evidence>
<comment type="subcellular location">
    <subcellularLocation>
        <location evidence="1">Secreted</location>
    </subcellularLocation>
</comment>
<evidence type="ECO:0000313" key="12">
    <source>
        <dbReference type="Proteomes" id="UP001181693"/>
    </source>
</evidence>
<keyword evidence="7" id="KW-0732">Signal</keyword>
<proteinExistence type="inferred from homology"/>
<dbReference type="GO" id="GO:0005615">
    <property type="term" value="C:extracellular space"/>
    <property type="evidence" value="ECO:0007669"/>
    <property type="project" value="UniProtKB-ARBA"/>
</dbReference>
<evidence type="ECO:0000256" key="9">
    <source>
        <dbReference type="RuleBase" id="RU003695"/>
    </source>
</evidence>
<evidence type="ECO:0000256" key="4">
    <source>
        <dbReference type="ARBA" id="ARBA00022525"/>
    </source>
</evidence>
<feature type="disulfide bond" evidence="8">
    <location>
        <begin position="140"/>
        <end position="149"/>
    </location>
</feature>
<dbReference type="PRINTS" id="PR01174">
    <property type="entry name" value="RETINOLBNDNG"/>
</dbReference>
<feature type="disulfide bond" evidence="8">
    <location>
        <begin position="24"/>
        <end position="180"/>
    </location>
</feature>
<dbReference type="Pfam" id="PF00061">
    <property type="entry name" value="Lipocalin"/>
    <property type="match status" value="1"/>
</dbReference>
<dbReference type="PANTHER" id="PTHR11873">
    <property type="entry name" value="RETINOL-BINDING PROTEIN 4"/>
    <property type="match status" value="1"/>
</dbReference>
<evidence type="ECO:0000256" key="6">
    <source>
        <dbReference type="ARBA" id="ARBA00023157"/>
    </source>
</evidence>
<organism evidence="11 12">
    <name type="scientific">Pyxicephalus adspersus</name>
    <name type="common">African bullfrog</name>
    <dbReference type="NCBI Taxonomy" id="30357"/>
    <lineage>
        <taxon>Eukaryota</taxon>
        <taxon>Metazoa</taxon>
        <taxon>Chordata</taxon>
        <taxon>Craniata</taxon>
        <taxon>Vertebrata</taxon>
        <taxon>Euteleostomi</taxon>
        <taxon>Amphibia</taxon>
        <taxon>Batrachia</taxon>
        <taxon>Anura</taxon>
        <taxon>Neobatrachia</taxon>
        <taxon>Ranoidea</taxon>
        <taxon>Pyxicephalidae</taxon>
        <taxon>Pyxicephalinae</taxon>
        <taxon>Pyxicephalus</taxon>
    </lineage>
</organism>
<dbReference type="Proteomes" id="UP001181693">
    <property type="component" value="Unassembled WGS sequence"/>
</dbReference>
<dbReference type="InterPro" id="IPR012674">
    <property type="entry name" value="Calycin"/>
</dbReference>
<evidence type="ECO:0000256" key="7">
    <source>
        <dbReference type="PIRNR" id="PIRNR036893"/>
    </source>
</evidence>
<dbReference type="InterPro" id="IPR000566">
    <property type="entry name" value="Lipocln_cytosolic_FA-bd_dom"/>
</dbReference>
<dbReference type="PRINTS" id="PR00179">
    <property type="entry name" value="LIPOCALIN"/>
</dbReference>
<evidence type="ECO:0000256" key="8">
    <source>
        <dbReference type="PIRSR" id="PIRSR036893-50"/>
    </source>
</evidence>
<gene>
    <name evidence="11" type="ORF">GDO54_004375</name>
</gene>
<feature type="domain" description="Lipocalin/cytosolic fatty-acid binding" evidence="10">
    <location>
        <begin position="41"/>
        <end position="175"/>
    </location>
</feature>
<dbReference type="InterPro" id="IPR022272">
    <property type="entry name" value="Lipocalin_CS"/>
</dbReference>
<evidence type="ECO:0000256" key="3">
    <source>
        <dbReference type="ARBA" id="ARBA00022448"/>
    </source>
</evidence>
<dbReference type="Gene3D" id="2.40.128.20">
    <property type="match status" value="1"/>
</dbReference>
<evidence type="ECO:0000256" key="2">
    <source>
        <dbReference type="ARBA" id="ARBA00006889"/>
    </source>
</evidence>
<dbReference type="PIRSF" id="PIRSF036893">
    <property type="entry name" value="Lipocalin_ApoD"/>
    <property type="match status" value="1"/>
</dbReference>
<feature type="chain" id="PRO_5043116269" description="Lipocalin/cytosolic fatty-acid binding domain-containing protein" evidence="7">
    <location>
        <begin position="21"/>
        <end position="198"/>
    </location>
</feature>
<dbReference type="InterPro" id="IPR002449">
    <property type="entry name" value="Retinol-bd/Purpurin"/>
</dbReference>
<reference evidence="11" key="1">
    <citation type="thesis" date="2020" institute="ProQuest LLC" country="789 East Eisenhower Parkway, Ann Arbor, MI, USA">
        <title>Comparative Genomics and Chromosome Evolution.</title>
        <authorList>
            <person name="Mudd A.B."/>
        </authorList>
    </citation>
    <scope>NUCLEOTIDE SEQUENCE</scope>
    <source>
        <strain evidence="11">1538</strain>
        <tissue evidence="11">Blood</tissue>
    </source>
</reference>
<dbReference type="GO" id="GO:0034632">
    <property type="term" value="F:retinol transmembrane transporter activity"/>
    <property type="evidence" value="ECO:0007669"/>
    <property type="project" value="InterPro"/>
</dbReference>
<comment type="similarity">
    <text evidence="2 7 9">Belongs to the calycin superfamily. Lipocalin family.</text>
</comment>
<keyword evidence="12" id="KW-1185">Reference proteome</keyword>
<evidence type="ECO:0000313" key="11">
    <source>
        <dbReference type="EMBL" id="DBA15120.1"/>
    </source>
</evidence>
<keyword evidence="5" id="KW-0683">Retinol-binding</keyword>
<accession>A0AAV2ZTT6</accession>
<comment type="caution">
    <text evidence="11">The sequence shown here is derived from an EMBL/GenBank/DDBJ whole genome shotgun (WGS) entry which is preliminary data.</text>
</comment>
<dbReference type="EMBL" id="DYDO01000012">
    <property type="protein sequence ID" value="DBA15120.1"/>
    <property type="molecule type" value="Genomic_DNA"/>
</dbReference>
<dbReference type="GO" id="GO:0019841">
    <property type="term" value="F:retinol binding"/>
    <property type="evidence" value="ECO:0007669"/>
    <property type="project" value="UniProtKB-KW"/>
</dbReference>
<dbReference type="FunFam" id="2.40.128.20:FF:000004">
    <property type="entry name" value="Retinol-binding protein 4"/>
    <property type="match status" value="1"/>
</dbReference>
<dbReference type="PROSITE" id="PS00213">
    <property type="entry name" value="LIPOCALIN"/>
    <property type="match status" value="1"/>
</dbReference>
<dbReference type="AlphaFoldDB" id="A0AAV2ZTT6"/>